<feature type="transmembrane region" description="Helical" evidence="1">
    <location>
        <begin position="180"/>
        <end position="210"/>
    </location>
</feature>
<keyword evidence="1" id="KW-1133">Transmembrane helix</keyword>
<accession>A0A939LPA8</accession>
<name>A0A939LPA8_9CELL</name>
<dbReference type="Proteomes" id="UP000664209">
    <property type="component" value="Unassembled WGS sequence"/>
</dbReference>
<evidence type="ECO:0000313" key="3">
    <source>
        <dbReference type="Proteomes" id="UP000664209"/>
    </source>
</evidence>
<proteinExistence type="predicted"/>
<organism evidence="2 3">
    <name type="scientific">Actinotalea soli</name>
    <dbReference type="NCBI Taxonomy" id="2819234"/>
    <lineage>
        <taxon>Bacteria</taxon>
        <taxon>Bacillati</taxon>
        <taxon>Actinomycetota</taxon>
        <taxon>Actinomycetes</taxon>
        <taxon>Micrococcales</taxon>
        <taxon>Cellulomonadaceae</taxon>
        <taxon>Actinotalea</taxon>
    </lineage>
</organism>
<protein>
    <submittedName>
        <fullName evidence="2">Uncharacterized protein</fullName>
    </submittedName>
</protein>
<sequence length="213" mass="22786">MRAEQESTPGLAVLGRAFLAAIPLLWLTAYLTRPLWIDAPSEDGLPAHPLSITFFVLSLSIGAVTPCLLLPVGPAGGCTVEPSGVLVVPTVLGRRRLELDRLMRVGALTLVGGGPIAPDVVCLRYGRFRWVVVALGVSPRLTSPLRGIVERAADERPEIFSARARTLLKVGSRPGFPQRLALGTVSFVLGMAAYGAWLCLAWAFVLVGWMPHS</sequence>
<comment type="caution">
    <text evidence="2">The sequence shown here is derived from an EMBL/GenBank/DDBJ whole genome shotgun (WGS) entry which is preliminary data.</text>
</comment>
<dbReference type="AlphaFoldDB" id="A0A939LPA8"/>
<dbReference type="RefSeq" id="WP_208055424.1">
    <property type="nucleotide sequence ID" value="NZ_JAGEMK010000003.1"/>
</dbReference>
<keyword evidence="1" id="KW-0812">Transmembrane</keyword>
<reference evidence="2" key="1">
    <citation type="submission" date="2021-03" db="EMBL/GenBank/DDBJ databases">
        <title>Actinotalea soli sp. nov., isolated from soil.</title>
        <authorList>
            <person name="Ping W."/>
            <person name="Zhang J."/>
        </authorList>
    </citation>
    <scope>NUCLEOTIDE SEQUENCE</scope>
    <source>
        <strain evidence="2">BY-33</strain>
    </source>
</reference>
<evidence type="ECO:0000313" key="2">
    <source>
        <dbReference type="EMBL" id="MBO1751756.1"/>
    </source>
</evidence>
<keyword evidence="1" id="KW-0472">Membrane</keyword>
<dbReference type="EMBL" id="JAGEMK010000003">
    <property type="protein sequence ID" value="MBO1751756.1"/>
    <property type="molecule type" value="Genomic_DNA"/>
</dbReference>
<feature type="transmembrane region" description="Helical" evidence="1">
    <location>
        <begin position="52"/>
        <end position="72"/>
    </location>
</feature>
<evidence type="ECO:0000256" key="1">
    <source>
        <dbReference type="SAM" id="Phobius"/>
    </source>
</evidence>
<feature type="transmembrane region" description="Helical" evidence="1">
    <location>
        <begin position="12"/>
        <end position="32"/>
    </location>
</feature>
<keyword evidence="3" id="KW-1185">Reference proteome</keyword>
<gene>
    <name evidence="2" type="ORF">J4G33_08080</name>
</gene>